<dbReference type="InterPro" id="IPR000073">
    <property type="entry name" value="AB_hydrolase_1"/>
</dbReference>
<dbReference type="PANTHER" id="PTHR43798">
    <property type="entry name" value="MONOACYLGLYCEROL LIPASE"/>
    <property type="match status" value="1"/>
</dbReference>
<dbReference type="AlphaFoldDB" id="A0A6J4JCJ3"/>
<proteinExistence type="predicted"/>
<organism evidence="2">
    <name type="scientific">uncultured Acidimicrobiales bacterium</name>
    <dbReference type="NCBI Taxonomy" id="310071"/>
    <lineage>
        <taxon>Bacteria</taxon>
        <taxon>Bacillati</taxon>
        <taxon>Actinomycetota</taxon>
        <taxon>Acidimicrobiia</taxon>
        <taxon>Acidimicrobiales</taxon>
        <taxon>environmental samples</taxon>
    </lineage>
</organism>
<dbReference type="GO" id="GO:0016020">
    <property type="term" value="C:membrane"/>
    <property type="evidence" value="ECO:0007669"/>
    <property type="project" value="TreeGrafter"/>
</dbReference>
<dbReference type="GO" id="GO:0003824">
    <property type="term" value="F:catalytic activity"/>
    <property type="evidence" value="ECO:0007669"/>
    <property type="project" value="UniProtKB-ARBA"/>
</dbReference>
<evidence type="ECO:0000259" key="1">
    <source>
        <dbReference type="Pfam" id="PF00561"/>
    </source>
</evidence>
<accession>A0A6J4JCJ3</accession>
<dbReference type="InterPro" id="IPR050266">
    <property type="entry name" value="AB_hydrolase_sf"/>
</dbReference>
<evidence type="ECO:0000313" key="2">
    <source>
        <dbReference type="EMBL" id="CAA9275445.1"/>
    </source>
</evidence>
<reference evidence="2" key="1">
    <citation type="submission" date="2020-02" db="EMBL/GenBank/DDBJ databases">
        <authorList>
            <person name="Meier V. D."/>
        </authorList>
    </citation>
    <scope>NUCLEOTIDE SEQUENCE</scope>
    <source>
        <strain evidence="2">AVDCRST_MAG10</strain>
    </source>
</reference>
<sequence>MRVKVDEGVELEVDTWDGDDAVPFLLVHGLASNRRLWEGVAARLQELGHPVASVDLRGHGRSDKPDEGYDFTTMGADLIEVVDAAGFDRPVLVGQSTGGNIVVDLAARVPELARRVVGIDGGALELARQWPDWEECKAALTPPPLAGSAAESVEARLRRAHPHWPDWGIEVSMANFEHLPDGTIRPWLTLERHLGILRALWEHHPSIVIPKLDVDVLLVMADTGDEWAEQKRALADELLAAAPNVRVEWMSPGDHDLHVQYPVELADLLHADSS</sequence>
<dbReference type="EMBL" id="CADCTB010000213">
    <property type="protein sequence ID" value="CAA9275445.1"/>
    <property type="molecule type" value="Genomic_DNA"/>
</dbReference>
<dbReference type="InterPro" id="IPR029058">
    <property type="entry name" value="AB_hydrolase_fold"/>
</dbReference>
<feature type="domain" description="AB hydrolase-1" evidence="1">
    <location>
        <begin position="23"/>
        <end position="133"/>
    </location>
</feature>
<dbReference type="Gene3D" id="3.40.50.1820">
    <property type="entry name" value="alpha/beta hydrolase"/>
    <property type="match status" value="1"/>
</dbReference>
<protein>
    <recommendedName>
        <fullName evidence="1">AB hydrolase-1 domain-containing protein</fullName>
    </recommendedName>
</protein>
<dbReference type="SUPFAM" id="SSF53474">
    <property type="entry name" value="alpha/beta-Hydrolases"/>
    <property type="match status" value="1"/>
</dbReference>
<dbReference type="PANTHER" id="PTHR43798:SF33">
    <property type="entry name" value="HYDROLASE, PUTATIVE (AFU_ORTHOLOGUE AFUA_2G14860)-RELATED"/>
    <property type="match status" value="1"/>
</dbReference>
<gene>
    <name evidence="2" type="ORF">AVDCRST_MAG10-3569</name>
</gene>
<name>A0A6J4JCJ3_9ACTN</name>
<dbReference type="Pfam" id="PF00561">
    <property type="entry name" value="Abhydrolase_1"/>
    <property type="match status" value="1"/>
</dbReference>